<evidence type="ECO:0000313" key="7">
    <source>
        <dbReference type="Proteomes" id="UP000265618"/>
    </source>
</evidence>
<dbReference type="GO" id="GO:0003677">
    <property type="term" value="F:DNA binding"/>
    <property type="evidence" value="ECO:0007669"/>
    <property type="project" value="TreeGrafter"/>
</dbReference>
<dbReference type="GO" id="GO:0016887">
    <property type="term" value="F:ATP hydrolysis activity"/>
    <property type="evidence" value="ECO:0007669"/>
    <property type="project" value="TreeGrafter"/>
</dbReference>
<keyword evidence="7" id="KW-1185">Reference proteome</keyword>
<dbReference type="InterPro" id="IPR038718">
    <property type="entry name" value="SNF2-like_sf"/>
</dbReference>
<dbReference type="PANTHER" id="PTHR45623:SF17">
    <property type="entry name" value="CHROMODOMAIN-HELICASE-DNA-BINDING PROTEIN 3-RELATED"/>
    <property type="match status" value="1"/>
</dbReference>
<feature type="domain" description="SNF2 N-terminal" evidence="5">
    <location>
        <begin position="137"/>
        <end position="175"/>
    </location>
</feature>
<dbReference type="GO" id="GO:0000785">
    <property type="term" value="C:chromatin"/>
    <property type="evidence" value="ECO:0007669"/>
    <property type="project" value="TreeGrafter"/>
</dbReference>
<evidence type="ECO:0000256" key="1">
    <source>
        <dbReference type="ARBA" id="ARBA00004123"/>
    </source>
</evidence>
<dbReference type="OrthoDB" id="5857104at2759"/>
<dbReference type="GO" id="GO:0042393">
    <property type="term" value="F:histone binding"/>
    <property type="evidence" value="ECO:0007669"/>
    <property type="project" value="TreeGrafter"/>
</dbReference>
<evidence type="ECO:0000256" key="2">
    <source>
        <dbReference type="ARBA" id="ARBA00022741"/>
    </source>
</evidence>
<keyword evidence="3" id="KW-0067">ATP-binding</keyword>
<evidence type="ECO:0000313" key="6">
    <source>
        <dbReference type="EMBL" id="GIQ88199.1"/>
    </source>
</evidence>
<gene>
    <name evidence="6" type="ORF">KIPB_010396</name>
</gene>
<feature type="non-terminal residue" evidence="6">
    <location>
        <position position="1"/>
    </location>
</feature>
<comment type="caution">
    <text evidence="6">The sequence shown here is derived from an EMBL/GenBank/DDBJ whole genome shotgun (WGS) entry which is preliminary data.</text>
</comment>
<dbReference type="Pfam" id="PF00176">
    <property type="entry name" value="SNF2-rel_dom"/>
    <property type="match status" value="1"/>
</dbReference>
<evidence type="ECO:0000256" key="4">
    <source>
        <dbReference type="ARBA" id="ARBA00023242"/>
    </source>
</evidence>
<name>A0A9K3GLJ9_9EUKA</name>
<dbReference type="Proteomes" id="UP000265618">
    <property type="component" value="Unassembled WGS sequence"/>
</dbReference>
<dbReference type="EMBL" id="BDIP01003854">
    <property type="protein sequence ID" value="GIQ88199.1"/>
    <property type="molecule type" value="Genomic_DNA"/>
</dbReference>
<dbReference type="GO" id="GO:0140658">
    <property type="term" value="F:ATP-dependent chromatin remodeler activity"/>
    <property type="evidence" value="ECO:0007669"/>
    <property type="project" value="TreeGrafter"/>
</dbReference>
<dbReference type="SUPFAM" id="SSF52540">
    <property type="entry name" value="P-loop containing nucleoside triphosphate hydrolases"/>
    <property type="match status" value="1"/>
</dbReference>
<dbReference type="PANTHER" id="PTHR45623">
    <property type="entry name" value="CHROMODOMAIN-HELICASE-DNA-BINDING PROTEIN 3-RELATED-RELATED"/>
    <property type="match status" value="1"/>
</dbReference>
<comment type="subcellular location">
    <subcellularLocation>
        <location evidence="1">Nucleus</location>
    </subcellularLocation>
</comment>
<keyword evidence="4" id="KW-0539">Nucleus</keyword>
<dbReference type="SUPFAM" id="SSF54160">
    <property type="entry name" value="Chromo domain-like"/>
    <property type="match status" value="1"/>
</dbReference>
<dbReference type="Gene3D" id="3.40.50.10810">
    <property type="entry name" value="Tandem AAA-ATPase domain"/>
    <property type="match status" value="1"/>
</dbReference>
<reference evidence="6 7" key="1">
    <citation type="journal article" date="2018" name="PLoS ONE">
        <title>The draft genome of Kipferlia bialata reveals reductive genome evolution in fornicate parasites.</title>
        <authorList>
            <person name="Tanifuji G."/>
            <person name="Takabayashi S."/>
            <person name="Kume K."/>
            <person name="Takagi M."/>
            <person name="Nakayama T."/>
            <person name="Kamikawa R."/>
            <person name="Inagaki Y."/>
            <person name="Hashimoto T."/>
        </authorList>
    </citation>
    <scope>NUCLEOTIDE SEQUENCE [LARGE SCALE GENOMIC DNA]</scope>
    <source>
        <strain evidence="6">NY0173</strain>
    </source>
</reference>
<sequence length="179" mass="20056">VVSSIFHALSVVDEDRLTANRHYVRQVVKAGVGIEAMVPEVIVARYRHAYLVKWTGRPYSKVSWEHVSWLLPLGYDAIVTYYLTMLGRARESLLAFPSTPLACMDHNTPAITGVNGRFQPYRGCPPWVPSTLRLYDYQLAGVNWLLFNHALGRNCILGDVMGLGKTIQTACFLSMAVTQ</sequence>
<dbReference type="GO" id="GO:0005524">
    <property type="term" value="F:ATP binding"/>
    <property type="evidence" value="ECO:0007669"/>
    <property type="project" value="UniProtKB-KW"/>
</dbReference>
<evidence type="ECO:0000256" key="3">
    <source>
        <dbReference type="ARBA" id="ARBA00022840"/>
    </source>
</evidence>
<keyword evidence="2" id="KW-0547">Nucleotide-binding</keyword>
<proteinExistence type="predicted"/>
<dbReference type="GO" id="GO:0005634">
    <property type="term" value="C:nucleus"/>
    <property type="evidence" value="ECO:0007669"/>
    <property type="project" value="UniProtKB-SubCell"/>
</dbReference>
<dbReference type="InterPro" id="IPR000330">
    <property type="entry name" value="SNF2_N"/>
</dbReference>
<dbReference type="AlphaFoldDB" id="A0A9K3GLJ9"/>
<dbReference type="InterPro" id="IPR027417">
    <property type="entry name" value="P-loop_NTPase"/>
</dbReference>
<dbReference type="GO" id="GO:0003682">
    <property type="term" value="F:chromatin binding"/>
    <property type="evidence" value="ECO:0007669"/>
    <property type="project" value="TreeGrafter"/>
</dbReference>
<dbReference type="InterPro" id="IPR016197">
    <property type="entry name" value="Chromo-like_dom_sf"/>
</dbReference>
<feature type="non-terminal residue" evidence="6">
    <location>
        <position position="179"/>
    </location>
</feature>
<evidence type="ECO:0000259" key="5">
    <source>
        <dbReference type="Pfam" id="PF00176"/>
    </source>
</evidence>
<organism evidence="6 7">
    <name type="scientific">Kipferlia bialata</name>
    <dbReference type="NCBI Taxonomy" id="797122"/>
    <lineage>
        <taxon>Eukaryota</taxon>
        <taxon>Metamonada</taxon>
        <taxon>Carpediemonas-like organisms</taxon>
        <taxon>Kipferlia</taxon>
    </lineage>
</organism>
<accession>A0A9K3GLJ9</accession>
<protein>
    <recommendedName>
        <fullName evidence="5">SNF2 N-terminal domain-containing protein</fullName>
    </recommendedName>
</protein>